<organism evidence="1">
    <name type="scientific">marine sediment metagenome</name>
    <dbReference type="NCBI Taxonomy" id="412755"/>
    <lineage>
        <taxon>unclassified sequences</taxon>
        <taxon>metagenomes</taxon>
        <taxon>ecological metagenomes</taxon>
    </lineage>
</organism>
<reference evidence="1" key="1">
    <citation type="journal article" date="2014" name="Front. Microbiol.">
        <title>High frequency of phylogenetically diverse reductive dehalogenase-homologous genes in deep subseafloor sedimentary metagenomes.</title>
        <authorList>
            <person name="Kawai M."/>
            <person name="Futagami T."/>
            <person name="Toyoda A."/>
            <person name="Takaki Y."/>
            <person name="Nishi S."/>
            <person name="Hori S."/>
            <person name="Arai W."/>
            <person name="Tsubouchi T."/>
            <person name="Morono Y."/>
            <person name="Uchiyama I."/>
            <person name="Ito T."/>
            <person name="Fujiyama A."/>
            <person name="Inagaki F."/>
            <person name="Takami H."/>
        </authorList>
    </citation>
    <scope>NUCLEOTIDE SEQUENCE</scope>
    <source>
        <strain evidence="1">Expedition CK06-06</strain>
    </source>
</reference>
<sequence length="30" mass="3729">ITLNNNEVFYKFQSYWLIFSVFWDIVITDI</sequence>
<comment type="caution">
    <text evidence="1">The sequence shown here is derived from an EMBL/GenBank/DDBJ whole genome shotgun (WGS) entry which is preliminary data.</text>
</comment>
<accession>X1ST00</accession>
<proteinExistence type="predicted"/>
<dbReference type="AlphaFoldDB" id="X1ST00"/>
<feature type="non-terminal residue" evidence="1">
    <location>
        <position position="1"/>
    </location>
</feature>
<dbReference type="EMBL" id="BARW01020816">
    <property type="protein sequence ID" value="GAI96053.1"/>
    <property type="molecule type" value="Genomic_DNA"/>
</dbReference>
<gene>
    <name evidence="1" type="ORF">S12H4_35091</name>
</gene>
<name>X1ST00_9ZZZZ</name>
<protein>
    <submittedName>
        <fullName evidence="1">Uncharacterized protein</fullName>
    </submittedName>
</protein>
<evidence type="ECO:0000313" key="1">
    <source>
        <dbReference type="EMBL" id="GAI96053.1"/>
    </source>
</evidence>